<organism evidence="1 2">
    <name type="scientific">Spirobacillus cienkowskii</name>
    <dbReference type="NCBI Taxonomy" id="495820"/>
    <lineage>
        <taxon>Bacteria</taxon>
        <taxon>Pseudomonadati</taxon>
        <taxon>Bdellovibrionota</taxon>
        <taxon>Oligoflexia</taxon>
        <taxon>Silvanigrellales</taxon>
        <taxon>Spirobacillus</taxon>
    </lineage>
</organism>
<gene>
    <name evidence="1" type="ORF">DCC88_00140</name>
</gene>
<evidence type="ECO:0000313" key="2">
    <source>
        <dbReference type="Proteomes" id="UP000253934"/>
    </source>
</evidence>
<reference evidence="1" key="1">
    <citation type="submission" date="2018-04" db="EMBL/GenBank/DDBJ databases">
        <title>Draft genome sequence of the Candidatus Spirobacillus cienkowskii, a pathogen of freshwater Daphnia species, reconstructed from hemolymph metagenomic reads.</title>
        <authorList>
            <person name="Bresciani L."/>
            <person name="Lemos L.N."/>
            <person name="Wale N."/>
            <person name="Lin J.Y."/>
            <person name="Fernandes G.R."/>
            <person name="Duffy M.A."/>
            <person name="Rodrigues J.M."/>
        </authorList>
    </citation>
    <scope>NUCLEOTIDE SEQUENCE [LARGE SCALE GENOMIC DNA]</scope>
    <source>
        <strain evidence="1">Binning01</strain>
    </source>
</reference>
<evidence type="ECO:0008006" key="3">
    <source>
        <dbReference type="Google" id="ProtNLM"/>
    </source>
</evidence>
<evidence type="ECO:0000313" key="1">
    <source>
        <dbReference type="EMBL" id="RDB37369.1"/>
    </source>
</evidence>
<sequence>MKIYKTKINKKIFRLADCFGLEIIVADSLKDSKIDWLPEEANENLALYTNGIIFLKSYTFYNNDDFNLVALHEIGHAIIQHHKIKGFKIDKKSEEISANCIAFSLATILDLEISEYMIEEFNRYNNIEFNVLFKYLQYILKKGTYE</sequence>
<keyword evidence="2" id="KW-1185">Reference proteome</keyword>
<comment type="caution">
    <text evidence="1">The sequence shown here is derived from an EMBL/GenBank/DDBJ whole genome shotgun (WGS) entry which is preliminary data.</text>
</comment>
<dbReference type="Proteomes" id="UP000253934">
    <property type="component" value="Unassembled WGS sequence"/>
</dbReference>
<dbReference type="EMBL" id="QOVW01000001">
    <property type="protein sequence ID" value="RDB37369.1"/>
    <property type="molecule type" value="Genomic_DNA"/>
</dbReference>
<dbReference type="AlphaFoldDB" id="A0A369KRR3"/>
<accession>A0A369KRR3</accession>
<name>A0A369KRR3_9BACT</name>
<protein>
    <recommendedName>
        <fullName evidence="3">ImmA/IrrE family metallo-endopeptidase</fullName>
    </recommendedName>
</protein>
<proteinExistence type="predicted"/>